<dbReference type="InterPro" id="IPR038882">
    <property type="entry name" value="Rcf3"/>
</dbReference>
<dbReference type="AlphaFoldDB" id="A0AB34KFR8"/>
<accession>A0AB34KFR8</accession>
<keyword evidence="2" id="KW-1185">Reference proteome</keyword>
<organism evidence="1 2">
    <name type="scientific">Cladosporium halotolerans</name>
    <dbReference type="NCBI Taxonomy" id="1052096"/>
    <lineage>
        <taxon>Eukaryota</taxon>
        <taxon>Fungi</taxon>
        <taxon>Dikarya</taxon>
        <taxon>Ascomycota</taxon>
        <taxon>Pezizomycotina</taxon>
        <taxon>Dothideomycetes</taxon>
        <taxon>Dothideomycetidae</taxon>
        <taxon>Cladosporiales</taxon>
        <taxon>Cladosporiaceae</taxon>
        <taxon>Cladosporium</taxon>
    </lineage>
</organism>
<dbReference type="GeneID" id="96010208"/>
<proteinExistence type="predicted"/>
<dbReference type="RefSeq" id="XP_069225744.1">
    <property type="nucleotide sequence ID" value="XM_069377370.1"/>
</dbReference>
<evidence type="ECO:0000313" key="1">
    <source>
        <dbReference type="EMBL" id="KAL1582637.1"/>
    </source>
</evidence>
<name>A0AB34KFR8_9PEZI</name>
<dbReference type="Proteomes" id="UP000803884">
    <property type="component" value="Unassembled WGS sequence"/>
</dbReference>
<protein>
    <recommendedName>
        <fullName evidence="3">Imidazoleglycerol-phosphate dehydratase</fullName>
    </recommendedName>
</protein>
<comment type="caution">
    <text evidence="1">The sequence shown here is derived from an EMBL/GenBank/DDBJ whole genome shotgun (WGS) entry which is preliminary data.</text>
</comment>
<evidence type="ECO:0008006" key="3">
    <source>
        <dbReference type="Google" id="ProtNLM"/>
    </source>
</evidence>
<dbReference type="PANTHER" id="PTHR39153:SF1">
    <property type="entry name" value="AGR244WP"/>
    <property type="match status" value="1"/>
</dbReference>
<dbReference type="PANTHER" id="PTHR39153">
    <property type="entry name" value="AGR244WP"/>
    <property type="match status" value="1"/>
</dbReference>
<dbReference type="EMBL" id="JAAQHG020000046">
    <property type="protein sequence ID" value="KAL1582637.1"/>
    <property type="molecule type" value="Genomic_DNA"/>
</dbReference>
<evidence type="ECO:0000313" key="2">
    <source>
        <dbReference type="Proteomes" id="UP000803884"/>
    </source>
</evidence>
<gene>
    <name evidence="1" type="ORF">WHR41_08766</name>
</gene>
<reference evidence="1 2" key="1">
    <citation type="journal article" date="2020" name="Microbiol. Resour. Announc.">
        <title>Draft Genome Sequence of a Cladosporium Species Isolated from the Mesophotic Ascidian Didemnum maculosum.</title>
        <authorList>
            <person name="Gioti A."/>
            <person name="Siaperas R."/>
            <person name="Nikolaivits E."/>
            <person name="Le Goff G."/>
            <person name="Ouazzani J."/>
            <person name="Kotoulas G."/>
            <person name="Topakas E."/>
        </authorList>
    </citation>
    <scope>NUCLEOTIDE SEQUENCE [LARGE SCALE GENOMIC DNA]</scope>
    <source>
        <strain evidence="1 2">TM138-S3</strain>
    </source>
</reference>
<sequence>MSRVHGSLTKDDEVNQAAWAAGRGAVVGAAKWGIFSAIAGLAAFQFSPVYRGLTFQFKVFLQMSGMTAGSIIEADKRLRDHGAWQRRQKKVLRDAEVWRKYEEDYEEKAVAAEMRKKQEGGE</sequence>